<sequence>MNFRDPDLVLVKKFRGGKQTFYQVHSLSSEQVSLQDIEHGGQFSFQRKQLEDHLTKGTLTATTKSKLPQTLFVKPVTKKAKPRKNIQQAKEQAEVDRRYRYVRQLLDSNVPSLSEQRLTPWIAQKAVELDDDAPPSYKTLGRWVKSFTESGWKMESLRPAHSKKGYHKSRLAPQVSDLLDQVVLEHSKAVINVNVRRAYLDFIERLDELNQQRNKIGLPELTACSYQTILTRFRG</sequence>
<name>A0AAD3WTE1_PHODD</name>
<accession>A0AAD3WTE1</accession>
<dbReference type="EMBL" id="VZUQ01000086">
    <property type="protein sequence ID" value="KAB1176609.1"/>
    <property type="molecule type" value="Genomic_DNA"/>
</dbReference>
<evidence type="ECO:0000313" key="2">
    <source>
        <dbReference type="Proteomes" id="UP000480943"/>
    </source>
</evidence>
<reference evidence="1 2" key="1">
    <citation type="submission" date="2019-09" db="EMBL/GenBank/DDBJ databases">
        <title>Photobacterium damselae subsp. damselae CDC-2227-81, a human clinical isolate.</title>
        <authorList>
            <person name="Osorio C.R."/>
        </authorList>
    </citation>
    <scope>NUCLEOTIDE SEQUENCE [LARGE SCALE GENOMIC DNA]</scope>
    <source>
        <strain evidence="1 2">CDC-2227-81</strain>
    </source>
</reference>
<evidence type="ECO:0000313" key="1">
    <source>
        <dbReference type="EMBL" id="KAB1176609.1"/>
    </source>
</evidence>
<protein>
    <submittedName>
        <fullName evidence="1">Uncharacterized protein</fullName>
    </submittedName>
</protein>
<dbReference type="AlphaFoldDB" id="A0AAD3WTE1"/>
<comment type="caution">
    <text evidence="1">The sequence shown here is derived from an EMBL/GenBank/DDBJ whole genome shotgun (WGS) entry which is preliminary data.</text>
</comment>
<dbReference type="RefSeq" id="WP_106341055.1">
    <property type="nucleotide sequence ID" value="NZ_PVXI01000150.1"/>
</dbReference>
<proteinExistence type="predicted"/>
<dbReference type="Proteomes" id="UP000480943">
    <property type="component" value="Unassembled WGS sequence"/>
</dbReference>
<organism evidence="1 2">
    <name type="scientific">Photobacterium damselae subsp. damselae</name>
    <name type="common">Listonella damsela</name>
    <dbReference type="NCBI Taxonomy" id="85581"/>
    <lineage>
        <taxon>Bacteria</taxon>
        <taxon>Pseudomonadati</taxon>
        <taxon>Pseudomonadota</taxon>
        <taxon>Gammaproteobacteria</taxon>
        <taxon>Vibrionales</taxon>
        <taxon>Vibrionaceae</taxon>
        <taxon>Photobacterium</taxon>
    </lineage>
</organism>
<gene>
    <name evidence="1" type="ORF">F6450_17975</name>
</gene>